<comment type="subcellular location">
    <subcellularLocation>
        <location evidence="7">Cytoplasm</location>
    </subcellularLocation>
</comment>
<dbReference type="EMBL" id="CP154858">
    <property type="protein sequence ID" value="XDT72951.1"/>
    <property type="molecule type" value="Genomic_DNA"/>
</dbReference>
<dbReference type="FunFam" id="3.30.420.340:FF:000001">
    <property type="entry name" value="UvrABC system protein C"/>
    <property type="match status" value="1"/>
</dbReference>
<dbReference type="Gene3D" id="3.30.420.340">
    <property type="entry name" value="UvrC, RNAse H endonuclease domain"/>
    <property type="match status" value="1"/>
</dbReference>
<sequence length="541" mass="61188">MSVTQTETEALLLEQNLIKANRPPYNILMRDDKSYPYIYITDHPEYPAIRFRRVRRKKAASGRYFGPYTNAWAVRETLGLLEKIFRVRQCEEATFRNRSRPCLQYQIGRCSAPCVGYISPEDYQKDVAHAQRFLRGEDSTLIQTLADEMETAAAALEFERAAQLRDQIQALQSVQAEQSIEAGQAQADVFALASAAEVRMVHVLQVREGKVVGSQNLRMEGGLDEADEEALASFVAQYYLQEEHPWIPREVIVWPEIPEPELLETALEKVAGRRVQIKTQVREERARWQEMAAENARQAVQLRVRDRETLRSRFAALQQVLGWHEMPGRLECFDISHTQGEETVASCVVFNIEGPLKSEYRRYTITGITPGDDYAAMAQALEKRFGGSRASVRPDILFIDGGKGQLRAAREMLEKLGQGDLVTIGVAKGVTRRPGMETLILDLGEGVLNLPPDSPALHLIQHVRDESHRFAISGHRARRGKKRSRSALEEIEGVGPKRRRELLRHFGSMKGLENASVEELTKVPGISRTLATTIYQAMHED</sequence>
<dbReference type="SUPFAM" id="SSF46600">
    <property type="entry name" value="C-terminal UvrC-binding domain of UvrB"/>
    <property type="match status" value="1"/>
</dbReference>
<dbReference type="PROSITE" id="PS50165">
    <property type="entry name" value="UVRC"/>
    <property type="match status" value="1"/>
</dbReference>
<dbReference type="Pfam" id="PF14520">
    <property type="entry name" value="HHH_5"/>
    <property type="match status" value="1"/>
</dbReference>
<dbReference type="PROSITE" id="PS50164">
    <property type="entry name" value="GIY_YIG"/>
    <property type="match status" value="1"/>
</dbReference>
<dbReference type="HAMAP" id="MF_00203">
    <property type="entry name" value="UvrC"/>
    <property type="match status" value="1"/>
</dbReference>
<evidence type="ECO:0000256" key="3">
    <source>
        <dbReference type="ARBA" id="ARBA00022769"/>
    </source>
</evidence>
<dbReference type="InterPro" id="IPR035901">
    <property type="entry name" value="GIY-YIG_endonuc_sf"/>
</dbReference>
<dbReference type="GO" id="GO:0005737">
    <property type="term" value="C:cytoplasm"/>
    <property type="evidence" value="ECO:0007669"/>
    <property type="project" value="UniProtKB-SubCell"/>
</dbReference>
<feature type="domain" description="UvrC family homology region profile" evidence="10">
    <location>
        <begin position="189"/>
        <end position="413"/>
    </location>
</feature>
<dbReference type="InterPro" id="IPR001943">
    <property type="entry name" value="UVR_dom"/>
</dbReference>
<protein>
    <recommendedName>
        <fullName evidence="7">UvrABC system protein C</fullName>
        <shortName evidence="7">Protein UvrC</shortName>
    </recommendedName>
    <alternativeName>
        <fullName evidence="7">Excinuclease ABC subunit C</fullName>
    </alternativeName>
</protein>
<evidence type="ECO:0000256" key="7">
    <source>
        <dbReference type="HAMAP-Rule" id="MF_00203"/>
    </source>
</evidence>
<dbReference type="InterPro" id="IPR003583">
    <property type="entry name" value="Hlx-hairpin-Hlx_DNA-bd_motif"/>
</dbReference>
<dbReference type="KEGG" id="tcd:AAIA72_02900"/>
<accession>A0AB39UYH8</accession>
<dbReference type="RefSeq" id="WP_369601952.1">
    <property type="nucleotide sequence ID" value="NZ_CP154858.1"/>
</dbReference>
<dbReference type="NCBIfam" id="TIGR00194">
    <property type="entry name" value="uvrC"/>
    <property type="match status" value="1"/>
</dbReference>
<keyword evidence="3 7" id="KW-0228">DNA excision</keyword>
<dbReference type="Pfam" id="PF22920">
    <property type="entry name" value="UvrC_RNaseH"/>
    <property type="match status" value="1"/>
</dbReference>
<dbReference type="Gene3D" id="4.10.860.10">
    <property type="entry name" value="UVR domain"/>
    <property type="match status" value="1"/>
</dbReference>
<dbReference type="AlphaFoldDB" id="A0AB39UYH8"/>
<evidence type="ECO:0000256" key="6">
    <source>
        <dbReference type="ARBA" id="ARBA00023236"/>
    </source>
</evidence>
<dbReference type="InterPro" id="IPR004791">
    <property type="entry name" value="UvrC"/>
</dbReference>
<dbReference type="SUPFAM" id="SSF82771">
    <property type="entry name" value="GIY-YIG endonuclease"/>
    <property type="match status" value="1"/>
</dbReference>
<evidence type="ECO:0000259" key="8">
    <source>
        <dbReference type="PROSITE" id="PS50151"/>
    </source>
</evidence>
<dbReference type="FunFam" id="1.10.150.20:FF:000005">
    <property type="entry name" value="UvrABC system protein C"/>
    <property type="match status" value="1"/>
</dbReference>
<comment type="subunit">
    <text evidence="7">Interacts with UvrB in an incision complex.</text>
</comment>
<dbReference type="GO" id="GO:0009432">
    <property type="term" value="P:SOS response"/>
    <property type="evidence" value="ECO:0007669"/>
    <property type="project" value="UniProtKB-UniRule"/>
</dbReference>
<dbReference type="GO" id="GO:0006289">
    <property type="term" value="P:nucleotide-excision repair"/>
    <property type="evidence" value="ECO:0007669"/>
    <property type="project" value="UniProtKB-UniRule"/>
</dbReference>
<dbReference type="PANTHER" id="PTHR30562:SF1">
    <property type="entry name" value="UVRABC SYSTEM PROTEIN C"/>
    <property type="match status" value="1"/>
</dbReference>
<reference evidence="11" key="1">
    <citation type="submission" date="2024-05" db="EMBL/GenBank/DDBJ databases">
        <title>Genome sequencing of novel strain.</title>
        <authorList>
            <person name="Ganbat D."/>
            <person name="Ganbat S."/>
            <person name="Lee S.-J."/>
        </authorList>
    </citation>
    <scope>NUCLEOTIDE SEQUENCE</scope>
    <source>
        <strain evidence="11">SMD15-11</strain>
    </source>
</reference>
<dbReference type="GO" id="GO:0009380">
    <property type="term" value="C:excinuclease repair complex"/>
    <property type="evidence" value="ECO:0007669"/>
    <property type="project" value="InterPro"/>
</dbReference>
<dbReference type="InterPro" id="IPR038476">
    <property type="entry name" value="UvrC_RNase_H_dom_sf"/>
</dbReference>
<dbReference type="InterPro" id="IPR001162">
    <property type="entry name" value="UvrC_RNase_H_dom"/>
</dbReference>
<keyword evidence="1 7" id="KW-0963">Cytoplasm</keyword>
<dbReference type="InterPro" id="IPR000305">
    <property type="entry name" value="GIY-YIG_endonuc"/>
</dbReference>
<organism evidence="11">
    <name type="scientific">Thermohahella caldifontis</name>
    <dbReference type="NCBI Taxonomy" id="3142973"/>
    <lineage>
        <taxon>Bacteria</taxon>
        <taxon>Pseudomonadati</taxon>
        <taxon>Pseudomonadota</taxon>
        <taxon>Gammaproteobacteria</taxon>
        <taxon>Oceanospirillales</taxon>
        <taxon>Hahellaceae</taxon>
        <taxon>Thermohahella</taxon>
    </lineage>
</organism>
<keyword evidence="6 7" id="KW-0742">SOS response</keyword>
<feature type="domain" description="UVR" evidence="8">
    <location>
        <begin position="139"/>
        <end position="174"/>
    </location>
</feature>
<proteinExistence type="inferred from homology"/>
<dbReference type="Gene3D" id="3.40.1440.10">
    <property type="entry name" value="GIY-YIG endonuclease"/>
    <property type="match status" value="1"/>
</dbReference>
<dbReference type="InterPro" id="IPR010994">
    <property type="entry name" value="RuvA_2-like"/>
</dbReference>
<dbReference type="Gene3D" id="1.10.150.20">
    <property type="entry name" value="5' to 3' exonuclease, C-terminal subdomain"/>
    <property type="match status" value="1"/>
</dbReference>
<comment type="function">
    <text evidence="7">The UvrABC repair system catalyzes the recognition and processing of DNA lesions. UvrC both incises the 5' and 3' sides of the lesion. The N-terminal half is responsible for the 3' incision and the C-terminal half is responsible for the 5' incision.</text>
</comment>
<dbReference type="PANTHER" id="PTHR30562">
    <property type="entry name" value="UVRC/OXIDOREDUCTASE"/>
    <property type="match status" value="1"/>
</dbReference>
<evidence type="ECO:0000313" key="11">
    <source>
        <dbReference type="EMBL" id="XDT72951.1"/>
    </source>
</evidence>
<evidence type="ECO:0000256" key="5">
    <source>
        <dbReference type="ARBA" id="ARBA00023204"/>
    </source>
</evidence>
<dbReference type="InterPro" id="IPR050066">
    <property type="entry name" value="UvrABC_protein_C"/>
</dbReference>
<keyword evidence="5 7" id="KW-0234">DNA repair</keyword>
<name>A0AB39UYH8_9GAMM</name>
<dbReference type="Pfam" id="PF08459">
    <property type="entry name" value="UvrC_RNaseH_dom"/>
    <property type="match status" value="1"/>
</dbReference>
<dbReference type="GO" id="GO:0003677">
    <property type="term" value="F:DNA binding"/>
    <property type="evidence" value="ECO:0007669"/>
    <property type="project" value="UniProtKB-UniRule"/>
</dbReference>
<comment type="similarity">
    <text evidence="7">Belongs to the UvrC family.</text>
</comment>
<evidence type="ECO:0000256" key="1">
    <source>
        <dbReference type="ARBA" id="ARBA00022490"/>
    </source>
</evidence>
<dbReference type="PROSITE" id="PS50151">
    <property type="entry name" value="UVR"/>
    <property type="match status" value="1"/>
</dbReference>
<dbReference type="SUPFAM" id="SSF47781">
    <property type="entry name" value="RuvA domain 2-like"/>
    <property type="match status" value="1"/>
</dbReference>
<dbReference type="InterPro" id="IPR036876">
    <property type="entry name" value="UVR_dom_sf"/>
</dbReference>
<keyword evidence="2 7" id="KW-0227">DNA damage</keyword>
<gene>
    <name evidence="7 11" type="primary">uvrC</name>
    <name evidence="11" type="ORF">AAIA72_02900</name>
</gene>
<evidence type="ECO:0000256" key="2">
    <source>
        <dbReference type="ARBA" id="ARBA00022763"/>
    </source>
</evidence>
<feature type="domain" description="GIY-YIG" evidence="9">
    <location>
        <begin position="1"/>
        <end position="27"/>
    </location>
</feature>
<dbReference type="GO" id="GO:0009381">
    <property type="term" value="F:excinuclease ABC activity"/>
    <property type="evidence" value="ECO:0007669"/>
    <property type="project" value="UniProtKB-UniRule"/>
</dbReference>
<evidence type="ECO:0000259" key="10">
    <source>
        <dbReference type="PROSITE" id="PS50165"/>
    </source>
</evidence>
<evidence type="ECO:0000259" key="9">
    <source>
        <dbReference type="PROSITE" id="PS50164"/>
    </source>
</evidence>
<keyword evidence="4 7" id="KW-0267">Excision nuclease</keyword>
<dbReference type="Pfam" id="PF02151">
    <property type="entry name" value="UVR"/>
    <property type="match status" value="1"/>
</dbReference>
<dbReference type="SMART" id="SM00278">
    <property type="entry name" value="HhH1"/>
    <property type="match status" value="2"/>
</dbReference>
<evidence type="ECO:0000256" key="4">
    <source>
        <dbReference type="ARBA" id="ARBA00022881"/>
    </source>
</evidence>